<sequence>MFIQRCRQNPKAAEQAPLQHSSLYLQFRPSGVHALAYSTAPINTGRIITKMIVLICIIIK</sequence>
<proteinExistence type="predicted"/>
<dbReference type="EMBL" id="KM986882">
    <property type="protein sequence ID" value="AKN91004.1"/>
    <property type="molecule type" value="Genomic_DNA"/>
</dbReference>
<organism evidence="1">
    <name type="scientific">Buzura suppressaria nuclear polyhedrosis virus</name>
    <name type="common">BsNPV</name>
    <dbReference type="NCBI Taxonomy" id="74320"/>
    <lineage>
        <taxon>Viruses</taxon>
        <taxon>Viruses incertae sedis</taxon>
        <taxon>Naldaviricetes</taxon>
        <taxon>Lefavirales</taxon>
        <taxon>Baculoviridae</taxon>
        <taxon>Alphabaculovirus</taxon>
        <taxon>Alphabaculovirus busuppressariae</taxon>
    </lineage>
</organism>
<protein>
    <submittedName>
        <fullName evidence="1">VEF-1</fullName>
    </submittedName>
</protein>
<name>A0A0N7CPE3_NPVBS</name>
<evidence type="ECO:0000313" key="1">
    <source>
        <dbReference type="EMBL" id="AKN91004.1"/>
    </source>
</evidence>
<reference evidence="1" key="1">
    <citation type="submission" date="2014-10" db="EMBL/GenBank/DDBJ databases">
        <authorList>
            <person name="Seo M.-J."/>
            <person name="Seok Y.J."/>
            <person name="Cha I.-T."/>
        </authorList>
    </citation>
    <scope>NUCLEOTIDE SEQUENCE</scope>
    <source>
        <strain evidence="1">Guangxi</strain>
    </source>
</reference>
<organismHost>
    <name type="scientific">Lepidoptera</name>
    <name type="common">moths &amp; butterflies</name>
    <dbReference type="NCBI Taxonomy" id="7088"/>
</organismHost>
<accession>A0A0N7CPE3</accession>